<dbReference type="GO" id="GO:0005524">
    <property type="term" value="F:ATP binding"/>
    <property type="evidence" value="ECO:0007669"/>
    <property type="project" value="UniProtKB-KW"/>
</dbReference>
<dbReference type="SUPFAM" id="SSF46589">
    <property type="entry name" value="tRNA-binding arm"/>
    <property type="match status" value="1"/>
</dbReference>
<dbReference type="Gene3D" id="1.10.287.380">
    <property type="entry name" value="Valyl-tRNA synthetase, C-terminal domain"/>
    <property type="match status" value="1"/>
</dbReference>
<dbReference type="AlphaFoldDB" id="A0A0W8FZK5"/>
<keyword evidence="4" id="KW-0030">Aminoacyl-tRNA synthetase</keyword>
<evidence type="ECO:0000256" key="2">
    <source>
        <dbReference type="ARBA" id="ARBA00022840"/>
    </source>
</evidence>
<feature type="domain" description="Valyl-tRNA synthetase tRNA-binding arm" evidence="3">
    <location>
        <begin position="12"/>
        <end position="52"/>
    </location>
</feature>
<name>A0A0W8FZK5_9ZZZZ</name>
<keyword evidence="1" id="KW-0547">Nucleotide-binding</keyword>
<dbReference type="GO" id="GO:0006438">
    <property type="term" value="P:valyl-tRNA aminoacylation"/>
    <property type="evidence" value="ECO:0007669"/>
    <property type="project" value="InterPro"/>
</dbReference>
<dbReference type="InterPro" id="IPR019499">
    <property type="entry name" value="Val-tRNA_synth_tRNA-bd"/>
</dbReference>
<evidence type="ECO:0000256" key="1">
    <source>
        <dbReference type="ARBA" id="ARBA00022741"/>
    </source>
</evidence>
<gene>
    <name evidence="4" type="ORF">ASZ90_003952</name>
</gene>
<dbReference type="GO" id="GO:0004832">
    <property type="term" value="F:valine-tRNA ligase activity"/>
    <property type="evidence" value="ECO:0007669"/>
    <property type="project" value="UniProtKB-EC"/>
</dbReference>
<keyword evidence="2" id="KW-0067">ATP-binding</keyword>
<organism evidence="4">
    <name type="scientific">hydrocarbon metagenome</name>
    <dbReference type="NCBI Taxonomy" id="938273"/>
    <lineage>
        <taxon>unclassified sequences</taxon>
        <taxon>metagenomes</taxon>
        <taxon>ecological metagenomes</taxon>
    </lineage>
</organism>
<dbReference type="InterPro" id="IPR037118">
    <property type="entry name" value="Val-tRNA_synth_C_sf"/>
</dbReference>
<evidence type="ECO:0000313" key="4">
    <source>
        <dbReference type="EMBL" id="KUG26210.1"/>
    </source>
</evidence>
<evidence type="ECO:0000259" key="3">
    <source>
        <dbReference type="Pfam" id="PF10458"/>
    </source>
</evidence>
<dbReference type="InterPro" id="IPR010978">
    <property type="entry name" value="tRNA-bd_arm"/>
</dbReference>
<dbReference type="EMBL" id="LNQE01000509">
    <property type="protein sequence ID" value="KUG26210.1"/>
    <property type="molecule type" value="Genomic_DNA"/>
</dbReference>
<comment type="caution">
    <text evidence="4">The sequence shown here is derived from an EMBL/GenBank/DDBJ whole genome shotgun (WGS) entry which is preliminary data.</text>
</comment>
<reference evidence="4" key="1">
    <citation type="journal article" date="2015" name="Proc. Natl. Acad. Sci. U.S.A.">
        <title>Networks of energetic and metabolic interactions define dynamics in microbial communities.</title>
        <authorList>
            <person name="Embree M."/>
            <person name="Liu J.K."/>
            <person name="Al-Bassam M.M."/>
            <person name="Zengler K."/>
        </authorList>
    </citation>
    <scope>NUCLEOTIDE SEQUENCE</scope>
</reference>
<keyword evidence="4" id="KW-0436">Ligase</keyword>
<protein>
    <submittedName>
        <fullName evidence="4">Valyl-trna synthetase</fullName>
        <ecNumber evidence="4">6.1.1.9</ecNumber>
    </submittedName>
</protein>
<dbReference type="Pfam" id="PF10458">
    <property type="entry name" value="Val_tRNA-synt_C"/>
    <property type="match status" value="1"/>
</dbReference>
<accession>A0A0W8FZK5</accession>
<dbReference type="EC" id="6.1.1.9" evidence="4"/>
<dbReference type="GO" id="GO:0005737">
    <property type="term" value="C:cytoplasm"/>
    <property type="evidence" value="ECO:0007669"/>
    <property type="project" value="InterPro"/>
</dbReference>
<sequence length="53" mass="6230">MQLNFIKILHIKKLSNEKFVNNAPADVVEKEKTKQHDWAESIEKLKKILVDLN</sequence>
<proteinExistence type="predicted"/>